<feature type="compositionally biased region" description="Gly residues" evidence="1">
    <location>
        <begin position="307"/>
        <end position="318"/>
    </location>
</feature>
<proteinExistence type="predicted"/>
<feature type="region of interest" description="Disordered" evidence="1">
    <location>
        <begin position="151"/>
        <end position="174"/>
    </location>
</feature>
<feature type="compositionally biased region" description="Low complexity" evidence="1">
    <location>
        <begin position="154"/>
        <end position="171"/>
    </location>
</feature>
<evidence type="ECO:0000256" key="1">
    <source>
        <dbReference type="SAM" id="MobiDB-lite"/>
    </source>
</evidence>
<dbReference type="Proteomes" id="UP000041254">
    <property type="component" value="Unassembled WGS sequence"/>
</dbReference>
<dbReference type="EMBL" id="CDMY01000666">
    <property type="protein sequence ID" value="CEM29148.1"/>
    <property type="molecule type" value="Genomic_DNA"/>
</dbReference>
<dbReference type="VEuPathDB" id="CryptoDB:Vbra_9990"/>
<dbReference type="InParanoid" id="A0A0G4GHB0"/>
<feature type="compositionally biased region" description="Basic and acidic residues" evidence="1">
    <location>
        <begin position="343"/>
        <end position="353"/>
    </location>
</feature>
<name>A0A0G4GHB0_VITBC</name>
<feature type="compositionally biased region" description="Basic and acidic residues" evidence="1">
    <location>
        <begin position="116"/>
        <end position="128"/>
    </location>
</feature>
<evidence type="ECO:0000313" key="2">
    <source>
        <dbReference type="EMBL" id="CEM29148.1"/>
    </source>
</evidence>
<feature type="region of interest" description="Disordered" evidence="1">
    <location>
        <begin position="330"/>
        <end position="353"/>
    </location>
</feature>
<gene>
    <name evidence="2" type="ORF">Vbra_9990</name>
</gene>
<reference evidence="2 3" key="1">
    <citation type="submission" date="2014-11" db="EMBL/GenBank/DDBJ databases">
        <authorList>
            <person name="Zhu J."/>
            <person name="Qi W."/>
            <person name="Song R."/>
        </authorList>
    </citation>
    <scope>NUCLEOTIDE SEQUENCE [LARGE SCALE GENOMIC DNA]</scope>
</reference>
<organism evidence="2 3">
    <name type="scientific">Vitrella brassicaformis (strain CCMP3155)</name>
    <dbReference type="NCBI Taxonomy" id="1169540"/>
    <lineage>
        <taxon>Eukaryota</taxon>
        <taxon>Sar</taxon>
        <taxon>Alveolata</taxon>
        <taxon>Colpodellida</taxon>
        <taxon>Vitrellaceae</taxon>
        <taxon>Vitrella</taxon>
    </lineage>
</organism>
<feature type="region of interest" description="Disordered" evidence="1">
    <location>
        <begin position="280"/>
        <end position="318"/>
    </location>
</feature>
<evidence type="ECO:0000313" key="3">
    <source>
        <dbReference type="Proteomes" id="UP000041254"/>
    </source>
</evidence>
<feature type="region of interest" description="Disordered" evidence="1">
    <location>
        <begin position="1"/>
        <end position="136"/>
    </location>
</feature>
<accession>A0A0G4GHB0</accession>
<keyword evidence="3" id="KW-1185">Reference proteome</keyword>
<dbReference type="AlphaFoldDB" id="A0A0G4GHB0"/>
<sequence length="392" mass="41659">MRKATSTSLPPRPNRPSRATSLLCFVRPPRAPFHAGLARSGDSDSLVKPGKAVRSDALPPRQPAAKRGKWRRAAVSVPPPIQTPTARCVPWVPLTRPKRALGSSSNSTARRRPRARSREPHRPRETHQSLKRTTSRFRSLSLTLRSYFNPSGKSTHAVSSTSTTTAGTPSPDCSSRCSFLSGAGDLTVRPPKLLLPIPIKRTITDGPRGPSLPPCSLQQITLPSVPPCIGLTPTHSFACGFSSDPRVLWEHPQPIPLPPTPAIHRLRGGRGRHKAVDLVFFQRKRERSTDRAPSTQGGGPPPASASGAGGGVGVSGSIGGGGGGGGGCGGVSCVKPPQPPQKSEGELVVRRRRGRYDMGRRSISVDRGGRIVAGRQVPLDHITLAQMAGTRE</sequence>
<protein>
    <submittedName>
        <fullName evidence="2">Uncharacterized protein</fullName>
    </submittedName>
</protein>